<gene>
    <name evidence="4" type="ORF">SAMN06265338_101502</name>
</gene>
<protein>
    <recommendedName>
        <fullName evidence="2">FAD assembly factor SdhE</fullName>
    </recommendedName>
</protein>
<evidence type="ECO:0000313" key="5">
    <source>
        <dbReference type="Proteomes" id="UP000198418"/>
    </source>
</evidence>
<evidence type="ECO:0000313" key="4">
    <source>
        <dbReference type="EMBL" id="SNB56270.1"/>
    </source>
</evidence>
<dbReference type="Pfam" id="PF03937">
    <property type="entry name" value="Sdh5"/>
    <property type="match status" value="1"/>
</dbReference>
<dbReference type="PANTHER" id="PTHR12469">
    <property type="entry name" value="PROTEIN EMI5 HOMOLOG, MITOCHONDRIAL"/>
    <property type="match status" value="1"/>
</dbReference>
<organism evidence="4 5">
    <name type="scientific">Rhodoblastus acidophilus</name>
    <name type="common">Rhodopseudomonas acidophila</name>
    <dbReference type="NCBI Taxonomy" id="1074"/>
    <lineage>
        <taxon>Bacteria</taxon>
        <taxon>Pseudomonadati</taxon>
        <taxon>Pseudomonadota</taxon>
        <taxon>Alphaproteobacteria</taxon>
        <taxon>Hyphomicrobiales</taxon>
        <taxon>Rhodoblastaceae</taxon>
        <taxon>Rhodoblastus</taxon>
    </lineage>
</organism>
<dbReference type="OrthoDB" id="9807264at2"/>
<evidence type="ECO:0000256" key="2">
    <source>
        <dbReference type="ARBA" id="ARBA00019418"/>
    </source>
</evidence>
<proteinExistence type="inferred from homology"/>
<dbReference type="GO" id="GO:0006099">
    <property type="term" value="P:tricarboxylic acid cycle"/>
    <property type="evidence" value="ECO:0007669"/>
    <property type="project" value="TreeGrafter"/>
</dbReference>
<dbReference type="AlphaFoldDB" id="A0A212QAF9"/>
<accession>A0A212QAF9</accession>
<dbReference type="InterPro" id="IPR005631">
    <property type="entry name" value="SDH"/>
</dbReference>
<keyword evidence="5" id="KW-1185">Reference proteome</keyword>
<reference evidence="5" key="1">
    <citation type="submission" date="2017-06" db="EMBL/GenBank/DDBJ databases">
        <authorList>
            <person name="Varghese N."/>
            <person name="Submissions S."/>
        </authorList>
    </citation>
    <scope>NUCLEOTIDE SEQUENCE [LARGE SCALE GENOMIC DNA]</scope>
    <source>
        <strain evidence="5">DSM 137</strain>
    </source>
</reference>
<sequence length="98" mass="11352">MSGTTRSSEGLDPRRRRILFRCWHRGMREVDLLLGQFADARIDALSEDELDQFEHFMDAQDVDIFSWFAGSKPVDPAYDRPIFLTIKAFHTHNGPINV</sequence>
<evidence type="ECO:0000256" key="3">
    <source>
        <dbReference type="ARBA" id="ARBA00023186"/>
    </source>
</evidence>
<name>A0A212QAF9_RHOAC</name>
<dbReference type="Gene3D" id="1.10.150.250">
    <property type="entry name" value="Flavinator of succinate dehydrogenase"/>
    <property type="match status" value="1"/>
</dbReference>
<dbReference type="RefSeq" id="WP_088519495.1">
    <property type="nucleotide sequence ID" value="NZ_FYDG01000001.1"/>
</dbReference>
<dbReference type="EMBL" id="FYDG01000001">
    <property type="protein sequence ID" value="SNB56270.1"/>
    <property type="molecule type" value="Genomic_DNA"/>
</dbReference>
<dbReference type="InterPro" id="IPR036714">
    <property type="entry name" value="SDH_sf"/>
</dbReference>
<comment type="similarity">
    <text evidence="1">Belongs to the SdhE FAD assembly factor family.</text>
</comment>
<dbReference type="SUPFAM" id="SSF109910">
    <property type="entry name" value="YgfY-like"/>
    <property type="match status" value="1"/>
</dbReference>
<dbReference type="Proteomes" id="UP000198418">
    <property type="component" value="Unassembled WGS sequence"/>
</dbReference>
<evidence type="ECO:0000256" key="1">
    <source>
        <dbReference type="ARBA" id="ARBA00008571"/>
    </source>
</evidence>
<keyword evidence="3" id="KW-0143">Chaperone</keyword>
<dbReference type="PANTHER" id="PTHR12469:SF2">
    <property type="entry name" value="SUCCINATE DEHYDROGENASE ASSEMBLY FACTOR 2, MITOCHONDRIAL"/>
    <property type="match status" value="1"/>
</dbReference>